<protein>
    <submittedName>
        <fullName evidence="5">Serine/arginine-rich splicing factor</fullName>
    </submittedName>
</protein>
<dbReference type="GO" id="GO:0005737">
    <property type="term" value="C:cytoplasm"/>
    <property type="evidence" value="ECO:0007669"/>
    <property type="project" value="TreeGrafter"/>
</dbReference>
<feature type="region of interest" description="Disordered" evidence="3">
    <location>
        <begin position="1"/>
        <end position="96"/>
    </location>
</feature>
<keyword evidence="1 2" id="KW-0694">RNA-binding</keyword>
<dbReference type="Gene3D" id="3.30.70.330">
    <property type="match status" value="1"/>
</dbReference>
<organism evidence="5">
    <name type="scientific">Sesamum radiatum</name>
    <name type="common">Black benniseed</name>
    <dbReference type="NCBI Taxonomy" id="300843"/>
    <lineage>
        <taxon>Eukaryota</taxon>
        <taxon>Viridiplantae</taxon>
        <taxon>Streptophyta</taxon>
        <taxon>Embryophyta</taxon>
        <taxon>Tracheophyta</taxon>
        <taxon>Spermatophyta</taxon>
        <taxon>Magnoliopsida</taxon>
        <taxon>eudicotyledons</taxon>
        <taxon>Gunneridae</taxon>
        <taxon>Pentapetalae</taxon>
        <taxon>asterids</taxon>
        <taxon>lamiids</taxon>
        <taxon>Lamiales</taxon>
        <taxon>Pedaliaceae</taxon>
        <taxon>Sesamum</taxon>
    </lineage>
</organism>
<evidence type="ECO:0000313" key="5">
    <source>
        <dbReference type="EMBL" id="KAL0300995.1"/>
    </source>
</evidence>
<dbReference type="PROSITE" id="PS50102">
    <property type="entry name" value="RRM"/>
    <property type="match status" value="1"/>
</dbReference>
<dbReference type="EMBL" id="JACGWJ010000030">
    <property type="protein sequence ID" value="KAL0300995.1"/>
    <property type="molecule type" value="Genomic_DNA"/>
</dbReference>
<reference evidence="5" key="2">
    <citation type="journal article" date="2024" name="Plant">
        <title>Genomic evolution and insights into agronomic trait innovations of Sesamum species.</title>
        <authorList>
            <person name="Miao H."/>
            <person name="Wang L."/>
            <person name="Qu L."/>
            <person name="Liu H."/>
            <person name="Sun Y."/>
            <person name="Le M."/>
            <person name="Wang Q."/>
            <person name="Wei S."/>
            <person name="Zheng Y."/>
            <person name="Lin W."/>
            <person name="Duan Y."/>
            <person name="Cao H."/>
            <person name="Xiong S."/>
            <person name="Wang X."/>
            <person name="Wei L."/>
            <person name="Li C."/>
            <person name="Ma Q."/>
            <person name="Ju M."/>
            <person name="Zhao R."/>
            <person name="Li G."/>
            <person name="Mu C."/>
            <person name="Tian Q."/>
            <person name="Mei H."/>
            <person name="Zhang T."/>
            <person name="Gao T."/>
            <person name="Zhang H."/>
        </authorList>
    </citation>
    <scope>NUCLEOTIDE SEQUENCE</scope>
    <source>
        <strain evidence="5">G02</strain>
    </source>
</reference>
<dbReference type="Pfam" id="PF00076">
    <property type="entry name" value="RRM_1"/>
    <property type="match status" value="1"/>
</dbReference>
<evidence type="ECO:0000256" key="3">
    <source>
        <dbReference type="SAM" id="MobiDB-lite"/>
    </source>
</evidence>
<dbReference type="GO" id="GO:0061574">
    <property type="term" value="C:ASAP complex"/>
    <property type="evidence" value="ECO:0007669"/>
    <property type="project" value="TreeGrafter"/>
</dbReference>
<accession>A0AAW2K235</accession>
<dbReference type="InterPro" id="IPR000504">
    <property type="entry name" value="RRM_dom"/>
</dbReference>
<dbReference type="SUPFAM" id="SSF54928">
    <property type="entry name" value="RNA-binding domain, RBD"/>
    <property type="match status" value="1"/>
</dbReference>
<name>A0AAW2K235_SESRA</name>
<feature type="region of interest" description="Disordered" evidence="3">
    <location>
        <begin position="248"/>
        <end position="348"/>
    </location>
</feature>
<feature type="compositionally biased region" description="Basic and acidic residues" evidence="3">
    <location>
        <begin position="193"/>
        <end position="215"/>
    </location>
</feature>
<reference evidence="5" key="1">
    <citation type="submission" date="2020-06" db="EMBL/GenBank/DDBJ databases">
        <authorList>
            <person name="Li T."/>
            <person name="Hu X."/>
            <person name="Zhang T."/>
            <person name="Song X."/>
            <person name="Zhang H."/>
            <person name="Dai N."/>
            <person name="Sheng W."/>
            <person name="Hou X."/>
            <person name="Wei L."/>
        </authorList>
    </citation>
    <scope>NUCLEOTIDE SEQUENCE</scope>
    <source>
        <strain evidence="5">G02</strain>
        <tissue evidence="5">Leaf</tissue>
    </source>
</reference>
<dbReference type="GO" id="GO:0005654">
    <property type="term" value="C:nucleoplasm"/>
    <property type="evidence" value="ECO:0007669"/>
    <property type="project" value="TreeGrafter"/>
</dbReference>
<dbReference type="InterPro" id="IPR012677">
    <property type="entry name" value="Nucleotide-bd_a/b_plait_sf"/>
</dbReference>
<dbReference type="InterPro" id="IPR035979">
    <property type="entry name" value="RBD_domain_sf"/>
</dbReference>
<dbReference type="GO" id="GO:0000398">
    <property type="term" value="P:mRNA splicing, via spliceosome"/>
    <property type="evidence" value="ECO:0007669"/>
    <property type="project" value="TreeGrafter"/>
</dbReference>
<feature type="compositionally biased region" description="Low complexity" evidence="3">
    <location>
        <begin position="26"/>
        <end position="36"/>
    </location>
</feature>
<dbReference type="AlphaFoldDB" id="A0AAW2K235"/>
<sequence>MAKPARGRPASPSGSSSRSRSRSRSRSFSGSGSSSRSRSRSRSRSFSSSSSPRSGSSRSPSPAPRRKSPVGGARRGRSPPSQAKKSSPPPRISRNVNENHLKEIFVWDTEAGELVSIHEKGNFGEVVNVRLAIDHVVNLPKGFAYVEFKNRADAEKAQLYMDGAQVDGFVRAKFTLPERKKVSSPPKAAATSSRRDVPKSDDAALDADKDAPKRPREGYTHLLSVVNKSSLCLPFHMHDCFNKTFWVSSGSPGRKPLSPPRRRSPVVRRGSPRRESGSPAPRRRVDSPVRRRADSPYRRGDSPPPRRRPASPPRGRSPSSPPRRFRSPPRASPRRIRGSPVRRRSPLPPRRRCALLNTTMNSASCCIFTLVNSLLVVLQGVLEVLLEGLQLDVGVVAPPLGGQLVLDLDPCLREGATEGLAEPQS</sequence>
<dbReference type="SMART" id="SM00360">
    <property type="entry name" value="RRM"/>
    <property type="match status" value="1"/>
</dbReference>
<feature type="compositionally biased region" description="Basic and acidic residues" evidence="3">
    <location>
        <begin position="283"/>
        <end position="301"/>
    </location>
</feature>
<proteinExistence type="predicted"/>
<evidence type="ECO:0000256" key="2">
    <source>
        <dbReference type="PROSITE-ProRule" id="PRU00176"/>
    </source>
</evidence>
<feature type="compositionally biased region" description="Low complexity" evidence="3">
    <location>
        <begin position="44"/>
        <end position="60"/>
    </location>
</feature>
<evidence type="ECO:0000256" key="1">
    <source>
        <dbReference type="ARBA" id="ARBA00022884"/>
    </source>
</evidence>
<feature type="compositionally biased region" description="Low complexity" evidence="3">
    <location>
        <begin position="7"/>
        <end position="18"/>
    </location>
</feature>
<evidence type="ECO:0000259" key="4">
    <source>
        <dbReference type="PROSITE" id="PS50102"/>
    </source>
</evidence>
<dbReference type="GO" id="GO:0003723">
    <property type="term" value="F:RNA binding"/>
    <property type="evidence" value="ECO:0007669"/>
    <property type="project" value="UniProtKB-UniRule"/>
</dbReference>
<feature type="domain" description="RRM" evidence="4">
    <location>
        <begin position="92"/>
        <end position="168"/>
    </location>
</feature>
<comment type="caution">
    <text evidence="5">The sequence shown here is derived from an EMBL/GenBank/DDBJ whole genome shotgun (WGS) entry which is preliminary data.</text>
</comment>
<feature type="compositionally biased region" description="Basic residues" evidence="3">
    <location>
        <begin position="323"/>
        <end position="348"/>
    </location>
</feature>
<dbReference type="PANTHER" id="PTHR15481:SF0">
    <property type="entry name" value="LD23870P-RELATED"/>
    <property type="match status" value="1"/>
</dbReference>
<dbReference type="PANTHER" id="PTHR15481">
    <property type="entry name" value="RIBONUCLEIC ACID BINDING PROTEIN S1"/>
    <property type="match status" value="1"/>
</dbReference>
<gene>
    <name evidence="5" type="ORF">Sradi_6376300</name>
</gene>
<feature type="region of interest" description="Disordered" evidence="3">
    <location>
        <begin position="180"/>
        <end position="215"/>
    </location>
</feature>